<proteinExistence type="predicted"/>
<accession>A0A7W6CEX6</accession>
<reference evidence="1 2" key="1">
    <citation type="submission" date="2020-08" db="EMBL/GenBank/DDBJ databases">
        <title>Genomic Encyclopedia of Type Strains, Phase IV (KMG-IV): sequencing the most valuable type-strain genomes for metagenomic binning, comparative biology and taxonomic classification.</title>
        <authorList>
            <person name="Goeker M."/>
        </authorList>
    </citation>
    <scope>NUCLEOTIDE SEQUENCE [LARGE SCALE GENOMIC DNA]</scope>
    <source>
        <strain evidence="1 2">DSM 27057</strain>
    </source>
</reference>
<dbReference type="AlphaFoldDB" id="A0A7W6CEX6"/>
<evidence type="ECO:0000313" key="2">
    <source>
        <dbReference type="Proteomes" id="UP000548867"/>
    </source>
</evidence>
<evidence type="ECO:0000313" key="1">
    <source>
        <dbReference type="EMBL" id="MBB3953419.1"/>
    </source>
</evidence>
<gene>
    <name evidence="1" type="ORF">GGR38_000331</name>
</gene>
<dbReference type="Proteomes" id="UP000548867">
    <property type="component" value="Unassembled WGS sequence"/>
</dbReference>
<name>A0A7W6CEX6_9SPHN</name>
<dbReference type="RefSeq" id="WP_183622025.1">
    <property type="nucleotide sequence ID" value="NZ_JACIDX010000001.1"/>
</dbReference>
<keyword evidence="2" id="KW-1185">Reference proteome</keyword>
<sequence>MTLRREPLTYENTMLAVAKVLGWDTVAGICGVSSRSARYWAEPECQKQIRMIDAERLDRAYIEAGGDHRPFHRLMTMRLDIADMAANAGLADLTTLTAIVAKEAGEAVSALIIAAQTGDRASIRNARKEAEDAIHALHASVAGIESREAHA</sequence>
<protein>
    <submittedName>
        <fullName evidence="1">Uncharacterized protein</fullName>
    </submittedName>
</protein>
<organism evidence="1 2">
    <name type="scientific">Novosphingobium sediminicola</name>
    <dbReference type="NCBI Taxonomy" id="563162"/>
    <lineage>
        <taxon>Bacteria</taxon>
        <taxon>Pseudomonadati</taxon>
        <taxon>Pseudomonadota</taxon>
        <taxon>Alphaproteobacteria</taxon>
        <taxon>Sphingomonadales</taxon>
        <taxon>Sphingomonadaceae</taxon>
        <taxon>Novosphingobium</taxon>
    </lineage>
</organism>
<dbReference type="EMBL" id="JACIDX010000001">
    <property type="protein sequence ID" value="MBB3953419.1"/>
    <property type="molecule type" value="Genomic_DNA"/>
</dbReference>
<comment type="caution">
    <text evidence="1">The sequence shown here is derived from an EMBL/GenBank/DDBJ whole genome shotgun (WGS) entry which is preliminary data.</text>
</comment>